<comment type="caution">
    <text evidence="1">The sequence shown here is derived from an EMBL/GenBank/DDBJ whole genome shotgun (WGS) entry which is preliminary data.</text>
</comment>
<proteinExistence type="predicted"/>
<keyword evidence="2" id="KW-1185">Reference proteome</keyword>
<organism evidence="1 2">
    <name type="scientific">Phytophthora megakarya</name>
    <dbReference type="NCBI Taxonomy" id="4795"/>
    <lineage>
        <taxon>Eukaryota</taxon>
        <taxon>Sar</taxon>
        <taxon>Stramenopiles</taxon>
        <taxon>Oomycota</taxon>
        <taxon>Peronosporomycetes</taxon>
        <taxon>Peronosporales</taxon>
        <taxon>Peronosporaceae</taxon>
        <taxon>Phytophthora</taxon>
    </lineage>
</organism>
<dbReference type="Proteomes" id="UP000198211">
    <property type="component" value="Unassembled WGS sequence"/>
</dbReference>
<name>A0A225WXN6_9STRA</name>
<accession>A0A225WXN6</accession>
<gene>
    <name evidence="1" type="ORF">PHMEG_0002847</name>
</gene>
<dbReference type="OrthoDB" id="101386at2759"/>
<evidence type="ECO:0000313" key="1">
    <source>
        <dbReference type="EMBL" id="OWZ22451.1"/>
    </source>
</evidence>
<protein>
    <recommendedName>
        <fullName evidence="3">OTU domain-containing protein</fullName>
    </recommendedName>
</protein>
<dbReference type="EMBL" id="NBNE01000135">
    <property type="protein sequence ID" value="OWZ22451.1"/>
    <property type="molecule type" value="Genomic_DNA"/>
</dbReference>
<reference evidence="2" key="1">
    <citation type="submission" date="2017-03" db="EMBL/GenBank/DDBJ databases">
        <title>Phytopthora megakarya and P. palmivora, two closely related causual agents of cacao black pod achieved similar genome size and gene model numbers by different mechanisms.</title>
        <authorList>
            <person name="Ali S."/>
            <person name="Shao J."/>
            <person name="Larry D.J."/>
            <person name="Kronmiller B."/>
            <person name="Shen D."/>
            <person name="Strem M.D."/>
            <person name="Melnick R.L."/>
            <person name="Guiltinan M.J."/>
            <person name="Tyler B.M."/>
            <person name="Meinhardt L.W."/>
            <person name="Bailey B.A."/>
        </authorList>
    </citation>
    <scope>NUCLEOTIDE SEQUENCE [LARGE SCALE GENOMIC DNA]</scope>
    <source>
        <strain evidence="2">zdho120</strain>
    </source>
</reference>
<dbReference type="AlphaFoldDB" id="A0A225WXN6"/>
<evidence type="ECO:0000313" key="2">
    <source>
        <dbReference type="Proteomes" id="UP000198211"/>
    </source>
</evidence>
<sequence length="480" mass="53198">MTDEKFAAMEAYVSRKLDLPAPPTFLSCTVTGLKRAALLAFHRDHVEAALIADVPANARLGKHLSHQSILREMVTGNTSDEAGRLRMKKFISAAQRVTFDGEHTLSIIFMSKATAAAWDGATFRLRGQQIQLNAAGEQVPGIVHHHNLRAIMPSVYLERKATTPCSFCKCLPSTEPYYHATSPAAPSPMETDDVVAKTPSTPDDDLEAHGFEMGDVVASTNTYNLTFQEWIGSVAGVPVNLPANGQCLFLAFHASTENTQVQKLHITSTVEAKANVVKKQVLDIVLANLRYDIKLKVVDPKAELQRMYPGENPPSSVEAAAVALFSHYLKIRDVSVATPVPKTFWEGPHVLRAMTVYLREPIYVWDVAANDIAHAQQYAFKTFEMANGDCHETGVVVALPDDTMRDILEECFNQQVIPVMLLLKHSEGHFYGVQHGQTFIDWHTKSGPAMRSRLDAVHRKLGIQLMAGNGRNKRFSKRWM</sequence>
<evidence type="ECO:0008006" key="3">
    <source>
        <dbReference type="Google" id="ProtNLM"/>
    </source>
</evidence>